<keyword evidence="4" id="KW-0862">Zinc</keyword>
<evidence type="ECO:0000256" key="4">
    <source>
        <dbReference type="ARBA" id="ARBA00022833"/>
    </source>
</evidence>
<proteinExistence type="predicted"/>
<keyword evidence="2" id="KW-0677">Repeat</keyword>
<dbReference type="Ensembl" id="ENSSTUT00000057914.1">
    <property type="protein sequence ID" value="ENSSTUP00000055362.1"/>
    <property type="gene ID" value="ENSSTUG00000023498.1"/>
</dbReference>
<feature type="domain" description="CCHC-type" evidence="6">
    <location>
        <begin position="11"/>
        <end position="24"/>
    </location>
</feature>
<name>A0A674A8X4_SALTR</name>
<protein>
    <recommendedName>
        <fullName evidence="6">CCHC-type domain-containing protein</fullName>
    </recommendedName>
</protein>
<dbReference type="PANTHER" id="PTHR47103">
    <property type="entry name" value="DNA-BINDING PROTEIN"/>
    <property type="match status" value="1"/>
</dbReference>
<evidence type="ECO:0000256" key="1">
    <source>
        <dbReference type="ARBA" id="ARBA00022723"/>
    </source>
</evidence>
<reference evidence="7" key="2">
    <citation type="submission" date="2025-09" db="UniProtKB">
        <authorList>
            <consortium name="Ensembl"/>
        </authorList>
    </citation>
    <scope>IDENTIFICATION</scope>
</reference>
<evidence type="ECO:0000256" key="5">
    <source>
        <dbReference type="PROSITE-ProRule" id="PRU00047"/>
    </source>
</evidence>
<keyword evidence="3 5" id="KW-0863">Zinc-finger</keyword>
<keyword evidence="8" id="KW-1185">Reference proteome</keyword>
<dbReference type="GO" id="GO:0003676">
    <property type="term" value="F:nucleic acid binding"/>
    <property type="evidence" value="ECO:0007669"/>
    <property type="project" value="InterPro"/>
</dbReference>
<dbReference type="Gene3D" id="4.10.60.10">
    <property type="entry name" value="Zinc finger, CCHC-type"/>
    <property type="match status" value="2"/>
</dbReference>
<evidence type="ECO:0000313" key="8">
    <source>
        <dbReference type="Proteomes" id="UP000472277"/>
    </source>
</evidence>
<dbReference type="PANTHER" id="PTHR47103:SF8">
    <property type="entry name" value="DNA-BINDING PROTEIN"/>
    <property type="match status" value="1"/>
</dbReference>
<dbReference type="InterPro" id="IPR001878">
    <property type="entry name" value="Znf_CCHC"/>
</dbReference>
<sequence>NPDNEKGGDGCFNCNKPGHFARECEVLCKHCNKIGRNCKKSESVEREQLTVTVRATEYLITNLGEIAGRSGDSVDRKGKTRRYADKDGVKRCFNCDRTGHLARNCNTPCKHCDGVGHNHRNCSSKQDSVVEFSPATREARVRIPAYELMD</sequence>
<dbReference type="GeneTree" id="ENSGT00970000196821"/>
<organism evidence="7 8">
    <name type="scientific">Salmo trutta</name>
    <name type="common">Brown trout</name>
    <dbReference type="NCBI Taxonomy" id="8032"/>
    <lineage>
        <taxon>Eukaryota</taxon>
        <taxon>Metazoa</taxon>
        <taxon>Chordata</taxon>
        <taxon>Craniata</taxon>
        <taxon>Vertebrata</taxon>
        <taxon>Euteleostomi</taxon>
        <taxon>Actinopterygii</taxon>
        <taxon>Neopterygii</taxon>
        <taxon>Teleostei</taxon>
        <taxon>Protacanthopterygii</taxon>
        <taxon>Salmoniformes</taxon>
        <taxon>Salmonidae</taxon>
        <taxon>Salmoninae</taxon>
        <taxon>Salmo</taxon>
    </lineage>
</organism>
<dbReference type="AlphaFoldDB" id="A0A674A8X4"/>
<feature type="domain" description="CCHC-type" evidence="6">
    <location>
        <begin position="91"/>
        <end position="105"/>
    </location>
</feature>
<evidence type="ECO:0000259" key="6">
    <source>
        <dbReference type="PROSITE" id="PS50158"/>
    </source>
</evidence>
<dbReference type="InterPro" id="IPR036875">
    <property type="entry name" value="Znf_CCHC_sf"/>
</dbReference>
<evidence type="ECO:0000256" key="2">
    <source>
        <dbReference type="ARBA" id="ARBA00022737"/>
    </source>
</evidence>
<evidence type="ECO:0000313" key="7">
    <source>
        <dbReference type="Ensembl" id="ENSSTUP00000055362.1"/>
    </source>
</evidence>
<dbReference type="Pfam" id="PF00098">
    <property type="entry name" value="zf-CCHC"/>
    <property type="match status" value="2"/>
</dbReference>
<dbReference type="GO" id="GO:0008270">
    <property type="term" value="F:zinc ion binding"/>
    <property type="evidence" value="ECO:0007669"/>
    <property type="project" value="UniProtKB-KW"/>
</dbReference>
<accession>A0A674A8X4</accession>
<dbReference type="PROSITE" id="PS50158">
    <property type="entry name" value="ZF_CCHC"/>
    <property type="match status" value="2"/>
</dbReference>
<dbReference type="Proteomes" id="UP000472277">
    <property type="component" value="Unassembled WGS sequence"/>
</dbReference>
<keyword evidence="1" id="KW-0479">Metal-binding</keyword>
<evidence type="ECO:0000256" key="3">
    <source>
        <dbReference type="ARBA" id="ARBA00022771"/>
    </source>
</evidence>
<dbReference type="SUPFAM" id="SSF57756">
    <property type="entry name" value="Retrovirus zinc finger-like domains"/>
    <property type="match status" value="2"/>
</dbReference>
<dbReference type="InParanoid" id="A0A674A8X4"/>
<dbReference type="SMART" id="SM00343">
    <property type="entry name" value="ZnF_C2HC"/>
    <property type="match status" value="4"/>
</dbReference>
<reference evidence="7" key="1">
    <citation type="submission" date="2025-08" db="UniProtKB">
        <authorList>
            <consortium name="Ensembl"/>
        </authorList>
    </citation>
    <scope>IDENTIFICATION</scope>
</reference>